<gene>
    <name evidence="1" type="ORF">NH26_10330</name>
</gene>
<protein>
    <submittedName>
        <fullName evidence="1">Uncharacterized protein</fullName>
    </submittedName>
</protein>
<proteinExistence type="predicted"/>
<dbReference type="STRING" id="915059.NH26_10330"/>
<reference evidence="1 2" key="1">
    <citation type="journal article" date="2012" name="Int. J. Syst. Evol. Microbiol.">
        <title>Flammeovirga pacifica sp. nov., isolated from deep-sea sediment.</title>
        <authorList>
            <person name="Xu H."/>
            <person name="Fu Y."/>
            <person name="Yang N."/>
            <person name="Ding Z."/>
            <person name="Lai Q."/>
            <person name="Zeng R."/>
        </authorList>
    </citation>
    <scope>NUCLEOTIDE SEQUENCE [LARGE SCALE GENOMIC DNA]</scope>
    <source>
        <strain evidence="2">DSM 24597 / LMG 26175 / WPAGA1</strain>
    </source>
</reference>
<evidence type="ECO:0000313" key="2">
    <source>
        <dbReference type="Proteomes" id="UP000179797"/>
    </source>
</evidence>
<comment type="caution">
    <text evidence="1">The sequence shown here is derived from an EMBL/GenBank/DDBJ whole genome shotgun (WGS) entry which is preliminary data.</text>
</comment>
<sequence length="276" mass="33063">MSTINNLINTENRHFICNKTILNNFLKSYYQFFKKNHFDKWNHRERYSEDVYQDLLESLFISISSKGFNFNNIPLITKGMKNKFKKEYNKLNCTTDKKIFIYVYNFLTSKNRYNGLIYKSDRGLNPIDLSLSEYISSPNLDHVFENASFIHELYTYSPIKQQILDFIELLMGNYKDYKRLLDSYSGVGKENIEKYKVSKQALQQKRNNDTKFLKNIIIENALFYLDQKNNKYKLLNKKNKHLSKNTNILRERVQKVVSEFIDNINSEHDTTFYEIK</sequence>
<accession>A0A1S1Z0U7</accession>
<organism evidence="1 2">
    <name type="scientific">Flammeovirga pacifica</name>
    <dbReference type="NCBI Taxonomy" id="915059"/>
    <lineage>
        <taxon>Bacteria</taxon>
        <taxon>Pseudomonadati</taxon>
        <taxon>Bacteroidota</taxon>
        <taxon>Cytophagia</taxon>
        <taxon>Cytophagales</taxon>
        <taxon>Flammeovirgaceae</taxon>
        <taxon>Flammeovirga</taxon>
    </lineage>
</organism>
<name>A0A1S1Z0U7_FLAPC</name>
<dbReference type="AlphaFoldDB" id="A0A1S1Z0U7"/>
<keyword evidence="2" id="KW-1185">Reference proteome</keyword>
<dbReference type="EMBL" id="JRYR02000001">
    <property type="protein sequence ID" value="OHX66725.1"/>
    <property type="molecule type" value="Genomic_DNA"/>
</dbReference>
<evidence type="ECO:0000313" key="1">
    <source>
        <dbReference type="EMBL" id="OHX66725.1"/>
    </source>
</evidence>
<dbReference type="Proteomes" id="UP000179797">
    <property type="component" value="Unassembled WGS sequence"/>
</dbReference>